<proteinExistence type="predicted"/>
<dbReference type="Proteomes" id="UP000188533">
    <property type="component" value="Unassembled WGS sequence"/>
</dbReference>
<reference evidence="2 3" key="2">
    <citation type="submission" date="2017-02" db="EMBL/GenBank/DDBJ databases">
        <title>A genome survey and senescence transcriptome analysis in Lentinula edodes.</title>
        <authorList>
            <person name="Sakamoto Y."/>
            <person name="Nakade K."/>
            <person name="Sato S."/>
            <person name="Yoshida Y."/>
            <person name="Miyazaki K."/>
            <person name="Natsume S."/>
            <person name="Konno N."/>
        </authorList>
    </citation>
    <scope>NUCLEOTIDE SEQUENCE [LARGE SCALE GENOMIC DNA]</scope>
    <source>
        <strain evidence="2 3">NBRC 111202</strain>
    </source>
</reference>
<sequence length="247" mass="27910">MSSIHLYPTVGGLDPILNNTYKDSKGKVQYVVRTPITLTGLGRITTILKSGDFEAILASDSLIQAEYCDDGADQDRILTDSDRTSINLDEAPVVADKQSLSTTENVEETVVEVEEDRMIEVGKIGWALFKSSMITFGKGPEQKADRYFQKESWGFWGRHRVFTGPDGKEYKWVLGFYTPELILNDGSNTPIARFHRRKFILWGAPPGYLEILPSGVDMIDTILITFIYIEKLRKDKERSVSKTNRAF</sequence>
<evidence type="ECO:0000313" key="2">
    <source>
        <dbReference type="EMBL" id="GAW10071.1"/>
    </source>
</evidence>
<organism evidence="2 3">
    <name type="scientific">Lentinula edodes</name>
    <name type="common">Shiitake mushroom</name>
    <name type="synonym">Lentinus edodes</name>
    <dbReference type="NCBI Taxonomy" id="5353"/>
    <lineage>
        <taxon>Eukaryota</taxon>
        <taxon>Fungi</taxon>
        <taxon>Dikarya</taxon>
        <taxon>Basidiomycota</taxon>
        <taxon>Agaricomycotina</taxon>
        <taxon>Agaricomycetes</taxon>
        <taxon>Agaricomycetidae</taxon>
        <taxon>Agaricales</taxon>
        <taxon>Marasmiineae</taxon>
        <taxon>Omphalotaceae</taxon>
        <taxon>Lentinula</taxon>
    </lineage>
</organism>
<dbReference type="Pfam" id="PF20236">
    <property type="entry name" value="DUF6593"/>
    <property type="match status" value="1"/>
</dbReference>
<dbReference type="AlphaFoldDB" id="A0A1Q3ES83"/>
<keyword evidence="3" id="KW-1185">Reference proteome</keyword>
<name>A0A1Q3ES83_LENED</name>
<evidence type="ECO:0000313" key="3">
    <source>
        <dbReference type="Proteomes" id="UP000188533"/>
    </source>
</evidence>
<accession>A0A1Q3ES83</accession>
<evidence type="ECO:0000259" key="1">
    <source>
        <dbReference type="Pfam" id="PF20236"/>
    </source>
</evidence>
<gene>
    <name evidence="2" type="ORF">LENED_012299</name>
</gene>
<protein>
    <recommendedName>
        <fullName evidence="1">DUF6593 domain-containing protein</fullName>
    </recommendedName>
</protein>
<dbReference type="InterPro" id="IPR046528">
    <property type="entry name" value="DUF6593"/>
</dbReference>
<dbReference type="EMBL" id="BDGU01001555">
    <property type="protein sequence ID" value="GAW10071.1"/>
    <property type="molecule type" value="Genomic_DNA"/>
</dbReference>
<feature type="domain" description="DUF6593" evidence="1">
    <location>
        <begin position="104"/>
        <end position="235"/>
    </location>
</feature>
<comment type="caution">
    <text evidence="2">The sequence shown here is derived from an EMBL/GenBank/DDBJ whole genome shotgun (WGS) entry which is preliminary data.</text>
</comment>
<reference evidence="2 3" key="1">
    <citation type="submission" date="2016-08" db="EMBL/GenBank/DDBJ databases">
        <authorList>
            <consortium name="Lentinula edodes genome sequencing consortium"/>
            <person name="Sakamoto Y."/>
            <person name="Nakade K."/>
            <person name="Sato S."/>
            <person name="Yoshida Y."/>
            <person name="Miyazaki K."/>
            <person name="Natsume S."/>
            <person name="Konno N."/>
        </authorList>
    </citation>
    <scope>NUCLEOTIDE SEQUENCE [LARGE SCALE GENOMIC DNA]</scope>
    <source>
        <strain evidence="2 3">NBRC 111202</strain>
    </source>
</reference>